<keyword evidence="2" id="KW-1185">Reference proteome</keyword>
<evidence type="ECO:0000313" key="1">
    <source>
        <dbReference type="EMBL" id="GLQ58846.1"/>
    </source>
</evidence>
<dbReference type="EMBL" id="BSNT01000017">
    <property type="protein sequence ID" value="GLQ58846.1"/>
    <property type="molecule type" value="Genomic_DNA"/>
</dbReference>
<protein>
    <submittedName>
        <fullName evidence="1">Uncharacterized protein</fullName>
    </submittedName>
</protein>
<accession>A0ABQ5WH20</accession>
<proteinExistence type="predicted"/>
<gene>
    <name evidence="1" type="ORF">GCM10010937_06490</name>
</gene>
<organism evidence="1 2">
    <name type="scientific">Gluconobacter japonicus</name>
    <dbReference type="NCBI Taxonomy" id="376620"/>
    <lineage>
        <taxon>Bacteria</taxon>
        <taxon>Pseudomonadati</taxon>
        <taxon>Pseudomonadota</taxon>
        <taxon>Alphaproteobacteria</taxon>
        <taxon>Acetobacterales</taxon>
        <taxon>Acetobacteraceae</taxon>
        <taxon>Gluconobacter</taxon>
    </lineage>
</organism>
<evidence type="ECO:0000313" key="2">
    <source>
        <dbReference type="Proteomes" id="UP001156613"/>
    </source>
</evidence>
<name>A0ABQ5WH20_GLUJA</name>
<dbReference type="Proteomes" id="UP001156613">
    <property type="component" value="Unassembled WGS sequence"/>
</dbReference>
<reference evidence="2" key="1">
    <citation type="journal article" date="2019" name="Int. J. Syst. Evol. Microbiol.">
        <title>The Global Catalogue of Microorganisms (GCM) 10K type strain sequencing project: providing services to taxonomists for standard genome sequencing and annotation.</title>
        <authorList>
            <consortium name="The Broad Institute Genomics Platform"/>
            <consortium name="The Broad Institute Genome Sequencing Center for Infectious Disease"/>
            <person name="Wu L."/>
            <person name="Ma J."/>
        </authorList>
    </citation>
    <scope>NUCLEOTIDE SEQUENCE [LARGE SCALE GENOMIC DNA]</scope>
    <source>
        <strain evidence="2">NBRC 3271</strain>
    </source>
</reference>
<comment type="caution">
    <text evidence="1">The sequence shown here is derived from an EMBL/GenBank/DDBJ whole genome shotgun (WGS) entry which is preliminary data.</text>
</comment>
<sequence>MFLLDWENVIGCPDRDGLKVSKTDCVRISSAQYAPTHARMALNCSGMMGA</sequence>